<protein>
    <submittedName>
        <fullName evidence="2">Ribonuclease H protein At1g65750 family</fullName>
    </submittedName>
</protein>
<gene>
    <name evidence="2" type="ORF">KK1_041037</name>
</gene>
<dbReference type="InterPro" id="IPR026960">
    <property type="entry name" value="RVT-Znf"/>
</dbReference>
<evidence type="ECO:0000259" key="1">
    <source>
        <dbReference type="Pfam" id="PF13966"/>
    </source>
</evidence>
<evidence type="ECO:0000313" key="3">
    <source>
        <dbReference type="Proteomes" id="UP000075243"/>
    </source>
</evidence>
<dbReference type="EMBL" id="KQ484073">
    <property type="protein sequence ID" value="KYP37747.1"/>
    <property type="molecule type" value="Genomic_DNA"/>
</dbReference>
<sequence>MNIALLGKLIWKYIMNPETPWVKFLKHKYLKSNSILIPLTFKCPSYIWKSINKAVEFLKSGFEPKLGTGGSSVFYDNWLGDGPLCTKVPFVHISDTQLNLVDLWANNKWNLPILHTNITKDIEQKILRVKIPLTPVGQDIFRWSKTTSGDYTTSSTYNWLQGDLDTYPHPIWKQIWHLQITEKLRWFCWFILNNALPTNNKRKASHMTSSELWPRYSAITEDVFHALRNYPNSKELWNKLDLHGNNIWKIDNILTWFTNILRHKDSVKIITTMWWAWRWRNNYIF</sequence>
<evidence type="ECO:0000313" key="2">
    <source>
        <dbReference type="EMBL" id="KYP37747.1"/>
    </source>
</evidence>
<organism evidence="2 3">
    <name type="scientific">Cajanus cajan</name>
    <name type="common">Pigeon pea</name>
    <name type="synonym">Cajanus indicus</name>
    <dbReference type="NCBI Taxonomy" id="3821"/>
    <lineage>
        <taxon>Eukaryota</taxon>
        <taxon>Viridiplantae</taxon>
        <taxon>Streptophyta</taxon>
        <taxon>Embryophyta</taxon>
        <taxon>Tracheophyta</taxon>
        <taxon>Spermatophyta</taxon>
        <taxon>Magnoliopsida</taxon>
        <taxon>eudicotyledons</taxon>
        <taxon>Gunneridae</taxon>
        <taxon>Pentapetalae</taxon>
        <taxon>rosids</taxon>
        <taxon>fabids</taxon>
        <taxon>Fabales</taxon>
        <taxon>Fabaceae</taxon>
        <taxon>Papilionoideae</taxon>
        <taxon>50 kb inversion clade</taxon>
        <taxon>NPAAA clade</taxon>
        <taxon>indigoferoid/millettioid clade</taxon>
        <taxon>Phaseoleae</taxon>
        <taxon>Cajanus</taxon>
    </lineage>
</organism>
<keyword evidence="3" id="KW-1185">Reference proteome</keyword>
<dbReference type="AlphaFoldDB" id="A0A151R5B3"/>
<dbReference type="Pfam" id="PF13966">
    <property type="entry name" value="zf-RVT"/>
    <property type="match status" value="1"/>
</dbReference>
<dbReference type="PANTHER" id="PTHR36617">
    <property type="entry name" value="PROTEIN, PUTATIVE-RELATED"/>
    <property type="match status" value="1"/>
</dbReference>
<name>A0A151R5B3_CAJCA</name>
<dbReference type="Gramene" id="C.cajan_39805.t">
    <property type="protein sequence ID" value="C.cajan_39805.t.cds1"/>
    <property type="gene ID" value="C.cajan_39805"/>
</dbReference>
<dbReference type="Proteomes" id="UP000075243">
    <property type="component" value="Unassembled WGS sequence"/>
</dbReference>
<reference evidence="2" key="1">
    <citation type="journal article" date="2012" name="Nat. Biotechnol.">
        <title>Draft genome sequence of pigeonpea (Cajanus cajan), an orphan legume crop of resource-poor farmers.</title>
        <authorList>
            <person name="Varshney R.K."/>
            <person name="Chen W."/>
            <person name="Li Y."/>
            <person name="Bharti A.K."/>
            <person name="Saxena R.K."/>
            <person name="Schlueter J.A."/>
            <person name="Donoghue M.T."/>
            <person name="Azam S."/>
            <person name="Fan G."/>
            <person name="Whaley A.M."/>
            <person name="Farmer A.D."/>
            <person name="Sheridan J."/>
            <person name="Iwata A."/>
            <person name="Tuteja R."/>
            <person name="Penmetsa R.V."/>
            <person name="Wu W."/>
            <person name="Upadhyaya H.D."/>
            <person name="Yang S.P."/>
            <person name="Shah T."/>
            <person name="Saxena K.B."/>
            <person name="Michael T."/>
            <person name="McCombie W.R."/>
            <person name="Yang B."/>
            <person name="Zhang G."/>
            <person name="Yang H."/>
            <person name="Wang J."/>
            <person name="Spillane C."/>
            <person name="Cook D.R."/>
            <person name="May G.D."/>
            <person name="Xu X."/>
            <person name="Jackson S.A."/>
        </authorList>
    </citation>
    <scope>NUCLEOTIDE SEQUENCE [LARGE SCALE GENOMIC DNA]</scope>
</reference>
<dbReference type="PANTHER" id="PTHR36617:SF16">
    <property type="entry name" value="OS04G0516500 PROTEIN"/>
    <property type="match status" value="1"/>
</dbReference>
<proteinExistence type="predicted"/>
<accession>A0A151R5B3</accession>
<feature type="domain" description="Reverse transcriptase zinc-binding" evidence="1">
    <location>
        <begin position="151"/>
        <end position="237"/>
    </location>
</feature>